<dbReference type="GeneID" id="34521109"/>
<dbReference type="GO" id="GO:0006457">
    <property type="term" value="P:protein folding"/>
    <property type="evidence" value="ECO:0007669"/>
    <property type="project" value="TreeGrafter"/>
</dbReference>
<evidence type="ECO:0000256" key="2">
    <source>
        <dbReference type="ARBA" id="ARBA00004477"/>
    </source>
</evidence>
<reference evidence="14" key="2">
    <citation type="submission" date="2014-02" db="EMBL/GenBank/DDBJ databases">
        <title>Complete DNA sequence of /Kuraishia capsulata/ illustrates novel genomic features among budding yeasts (/Saccharomycotina/).</title>
        <authorList>
            <person name="Morales L."/>
            <person name="Noel B."/>
            <person name="Porcel B."/>
            <person name="Marcet-Houben M."/>
            <person name="Hullo M-F."/>
            <person name="Sacerdot C."/>
            <person name="Tekaia F."/>
            <person name="Leh-Louis V."/>
            <person name="Despons L."/>
            <person name="Khanna V."/>
            <person name="Aury J-M."/>
            <person name="Barbe V."/>
            <person name="Couloux A."/>
            <person name="Labadie K."/>
            <person name="Pelletier E."/>
            <person name="Souciet J-L."/>
            <person name="Boekhout T."/>
            <person name="Gabaldon T."/>
            <person name="Wincker P."/>
            <person name="Dujon B."/>
        </authorList>
    </citation>
    <scope>NUCLEOTIDE SEQUENCE</scope>
    <source>
        <strain evidence="14">CBS 1993</strain>
    </source>
</reference>
<organism evidence="14 15">
    <name type="scientific">Kuraishia capsulata CBS 1993</name>
    <dbReference type="NCBI Taxonomy" id="1382522"/>
    <lineage>
        <taxon>Eukaryota</taxon>
        <taxon>Fungi</taxon>
        <taxon>Dikarya</taxon>
        <taxon>Ascomycota</taxon>
        <taxon>Saccharomycotina</taxon>
        <taxon>Pichiomycetes</taxon>
        <taxon>Pichiales</taxon>
        <taxon>Pichiaceae</taxon>
        <taxon>Kuraishia</taxon>
    </lineage>
</organism>
<feature type="transmembrane region" description="Helical" evidence="13">
    <location>
        <begin position="87"/>
        <end position="104"/>
    </location>
</feature>
<dbReference type="GO" id="GO:0051082">
    <property type="term" value="F:unfolded protein binding"/>
    <property type="evidence" value="ECO:0007669"/>
    <property type="project" value="TreeGrafter"/>
</dbReference>
<keyword evidence="8" id="KW-0256">Endoplasmic reticulum</keyword>
<dbReference type="PANTHER" id="PTHR35329">
    <property type="entry name" value="CHITIN SYNTHASE EXPORT CHAPERONE"/>
    <property type="match status" value="1"/>
</dbReference>
<dbReference type="InterPro" id="IPR022057">
    <property type="entry name" value="Chs7"/>
</dbReference>
<comment type="similarity">
    <text evidence="3">Belongs to the CHS7 family.</text>
</comment>
<evidence type="ECO:0000313" key="14">
    <source>
        <dbReference type="EMBL" id="CDK27728.1"/>
    </source>
</evidence>
<evidence type="ECO:0000256" key="12">
    <source>
        <dbReference type="ARBA" id="ARBA00023316"/>
    </source>
</evidence>
<comment type="subunit">
    <text evidence="4">Interacts with CHS3.</text>
</comment>
<dbReference type="GO" id="GO:0015031">
    <property type="term" value="P:protein transport"/>
    <property type="evidence" value="ECO:0007669"/>
    <property type="project" value="UniProtKB-KW"/>
</dbReference>
<dbReference type="RefSeq" id="XP_022459721.1">
    <property type="nucleotide sequence ID" value="XM_022602149.1"/>
</dbReference>
<keyword evidence="10 13" id="KW-1133">Transmembrane helix</keyword>
<comment type="subcellular location">
    <subcellularLocation>
        <location evidence="2">Endoplasmic reticulum membrane</location>
        <topology evidence="2">Multi-pass membrane protein</topology>
    </subcellularLocation>
</comment>
<keyword evidence="9" id="KW-0653">Protein transport</keyword>
<proteinExistence type="inferred from homology"/>
<dbReference type="PANTHER" id="PTHR35329:SF2">
    <property type="entry name" value="CHITIN SYNTHASE EXPORT CHAPERONE"/>
    <property type="match status" value="1"/>
</dbReference>
<dbReference type="Proteomes" id="UP000019384">
    <property type="component" value="Unassembled WGS sequence"/>
</dbReference>
<protein>
    <recommendedName>
        <fullName evidence="5">Chitin synthase export chaperone</fullName>
    </recommendedName>
</protein>
<keyword evidence="12" id="KW-0961">Cell wall biogenesis/degradation</keyword>
<evidence type="ECO:0000256" key="3">
    <source>
        <dbReference type="ARBA" id="ARBA00009274"/>
    </source>
</evidence>
<evidence type="ECO:0000256" key="11">
    <source>
        <dbReference type="ARBA" id="ARBA00023136"/>
    </source>
</evidence>
<dbReference type="STRING" id="1382522.W6MN86"/>
<evidence type="ECO:0000256" key="4">
    <source>
        <dbReference type="ARBA" id="ARBA00011864"/>
    </source>
</evidence>
<feature type="transmembrane region" description="Helical" evidence="13">
    <location>
        <begin position="220"/>
        <end position="242"/>
    </location>
</feature>
<keyword evidence="11 13" id="KW-0472">Membrane</keyword>
<feature type="transmembrane region" description="Helical" evidence="13">
    <location>
        <begin position="155"/>
        <end position="175"/>
    </location>
</feature>
<evidence type="ECO:0000256" key="8">
    <source>
        <dbReference type="ARBA" id="ARBA00022824"/>
    </source>
</evidence>
<dbReference type="AlphaFoldDB" id="W6MN86"/>
<dbReference type="GO" id="GO:0005789">
    <property type="term" value="C:endoplasmic reticulum membrane"/>
    <property type="evidence" value="ECO:0007669"/>
    <property type="project" value="UniProtKB-SubCell"/>
</dbReference>
<evidence type="ECO:0000256" key="6">
    <source>
        <dbReference type="ARBA" id="ARBA00022448"/>
    </source>
</evidence>
<evidence type="ECO:0000313" key="15">
    <source>
        <dbReference type="Proteomes" id="UP000019384"/>
    </source>
</evidence>
<dbReference type="EMBL" id="HG793128">
    <property type="protein sequence ID" value="CDK27728.1"/>
    <property type="molecule type" value="Genomic_DNA"/>
</dbReference>
<evidence type="ECO:0000256" key="13">
    <source>
        <dbReference type="SAM" id="Phobius"/>
    </source>
</evidence>
<feature type="transmembrane region" description="Helical" evidence="13">
    <location>
        <begin position="187"/>
        <end position="208"/>
    </location>
</feature>
<keyword evidence="15" id="KW-1185">Reference proteome</keyword>
<sequence>MGFGDFSFICAKAPLPVCSVVRAAGVNATDTVYKGILPSCYARPVNLANTMVFEIGNAFVNIAALVIMLIILFQVKSKYTAIGRSEMVFFFSVFIGLIVSTLIVDCGVSPPGSGSYGYFVAIQLGMVTASCWSLAYSGMTGYQLWEDGTRFSMKVLRISSLGAFVMSFLVAIFTFENWSSGVDTEHTMGLFVVCYIVNGILVVTYLVSQAVLSVFYLNNWWAFGALCLGGFFFVCSQLLVYAFSTKICENVNHYIDGLLFGSLCNLSTVMMVYKYWDMITTEDLEFAVTVGGDTGMGWGNYTDKDESLNLLNDSNN</sequence>
<comment type="function">
    <text evidence="1">Chaperone required for the export of the chitin synthase CHS3 from the endoplasmic reticulum.</text>
</comment>
<dbReference type="Pfam" id="PF12271">
    <property type="entry name" value="Chs7"/>
    <property type="match status" value="1"/>
</dbReference>
<feature type="transmembrane region" description="Helical" evidence="13">
    <location>
        <begin position="55"/>
        <end position="75"/>
    </location>
</feature>
<reference evidence="14" key="1">
    <citation type="submission" date="2013-12" db="EMBL/GenBank/DDBJ databases">
        <authorList>
            <person name="Genoscope - CEA"/>
        </authorList>
    </citation>
    <scope>NUCLEOTIDE SEQUENCE</scope>
    <source>
        <strain evidence="14">CBS 1993</strain>
    </source>
</reference>
<evidence type="ECO:0000256" key="10">
    <source>
        <dbReference type="ARBA" id="ARBA00022989"/>
    </source>
</evidence>
<feature type="transmembrane region" description="Helical" evidence="13">
    <location>
        <begin position="116"/>
        <end position="135"/>
    </location>
</feature>
<dbReference type="HOGENOM" id="CLU_050424_1_1_1"/>
<evidence type="ECO:0000256" key="7">
    <source>
        <dbReference type="ARBA" id="ARBA00022692"/>
    </source>
</evidence>
<evidence type="ECO:0000256" key="9">
    <source>
        <dbReference type="ARBA" id="ARBA00022927"/>
    </source>
</evidence>
<dbReference type="OrthoDB" id="2189463at2759"/>
<dbReference type="GO" id="GO:0071555">
    <property type="term" value="P:cell wall organization"/>
    <property type="evidence" value="ECO:0007669"/>
    <property type="project" value="UniProtKB-KW"/>
</dbReference>
<feature type="transmembrane region" description="Helical" evidence="13">
    <location>
        <begin position="254"/>
        <end position="273"/>
    </location>
</feature>
<evidence type="ECO:0000256" key="5">
    <source>
        <dbReference type="ARBA" id="ARBA00018354"/>
    </source>
</evidence>
<gene>
    <name evidence="14" type="ORF">KUCA_T00003707001</name>
</gene>
<keyword evidence="7 13" id="KW-0812">Transmembrane</keyword>
<name>W6MN86_9ASCO</name>
<accession>W6MN86</accession>
<keyword evidence="6" id="KW-0813">Transport</keyword>
<evidence type="ECO:0000256" key="1">
    <source>
        <dbReference type="ARBA" id="ARBA00002732"/>
    </source>
</evidence>